<keyword evidence="10 18" id="KW-0408">Iron</keyword>
<dbReference type="SUPFAM" id="SSF56176">
    <property type="entry name" value="FAD-binding/transporter-associated domain-like"/>
    <property type="match status" value="1"/>
</dbReference>
<feature type="domain" description="FAD-binding PCMH-type" evidence="21">
    <location>
        <begin position="230"/>
        <end position="422"/>
    </location>
</feature>
<dbReference type="SMART" id="SM01092">
    <property type="entry name" value="CO_deh_flav_C"/>
    <property type="match status" value="1"/>
</dbReference>
<keyword evidence="5" id="KW-0285">Flavoprotein</keyword>
<evidence type="ECO:0000256" key="7">
    <source>
        <dbReference type="ARBA" id="ARBA00022723"/>
    </source>
</evidence>
<dbReference type="InterPro" id="IPR036884">
    <property type="entry name" value="2Fe-2S-bd_dom_sf"/>
</dbReference>
<dbReference type="InterPro" id="IPR002346">
    <property type="entry name" value="Mopterin_DH_FAD-bd"/>
</dbReference>
<evidence type="ECO:0000256" key="19">
    <source>
        <dbReference type="SAM" id="MobiDB-lite"/>
    </source>
</evidence>
<comment type="similarity">
    <text evidence="2">Belongs to the xanthine dehydrogenase family.</text>
</comment>
<dbReference type="eggNOG" id="KOG0430">
    <property type="taxonomic scope" value="Eukaryota"/>
</dbReference>
<keyword evidence="6 18" id="KW-0001">2Fe-2S</keyword>
<dbReference type="InterPro" id="IPR005107">
    <property type="entry name" value="CO_DH_flav_C"/>
</dbReference>
<evidence type="ECO:0000256" key="13">
    <source>
        <dbReference type="ARBA" id="ARBA00034078"/>
    </source>
</evidence>
<dbReference type="Pfam" id="PF02738">
    <property type="entry name" value="MoCoBD_1"/>
    <property type="match status" value="1"/>
</dbReference>
<feature type="active site" description="Proton acceptor" evidence="16">
    <location>
        <position position="1246"/>
    </location>
</feature>
<feature type="binding site" evidence="17">
    <location>
        <position position="418"/>
    </location>
    <ligand>
        <name>FAD</name>
        <dbReference type="ChEBI" id="CHEBI:57692"/>
    </ligand>
</feature>
<evidence type="ECO:0000313" key="22">
    <source>
        <dbReference type="EnsemblPlants" id="LPERR03G31210.1"/>
    </source>
</evidence>
<evidence type="ECO:0000259" key="21">
    <source>
        <dbReference type="PROSITE" id="PS51387"/>
    </source>
</evidence>
<evidence type="ECO:0000256" key="12">
    <source>
        <dbReference type="ARBA" id="ARBA00023027"/>
    </source>
</evidence>
<dbReference type="Gene3D" id="3.30.465.10">
    <property type="match status" value="1"/>
</dbReference>
<dbReference type="Pfam" id="PF03450">
    <property type="entry name" value="CO_deh_flav_C"/>
    <property type="match status" value="1"/>
</dbReference>
<feature type="binding site" evidence="18">
    <location>
        <position position="117"/>
    </location>
    <ligand>
        <name>[2Fe-2S] cluster</name>
        <dbReference type="ChEBI" id="CHEBI:190135"/>
        <label>2</label>
    </ligand>
</feature>
<evidence type="ECO:0000256" key="16">
    <source>
        <dbReference type="PIRSR" id="PIRSR000127-1"/>
    </source>
</evidence>
<evidence type="ECO:0000259" key="20">
    <source>
        <dbReference type="PROSITE" id="PS51085"/>
    </source>
</evidence>
<dbReference type="InterPro" id="IPR006058">
    <property type="entry name" value="2Fe2S_fd_BS"/>
</dbReference>
<dbReference type="Gene3D" id="3.30.365.10">
    <property type="entry name" value="Aldehyde oxidase/xanthine dehydrogenase, molybdopterin binding domain"/>
    <property type="match status" value="6"/>
</dbReference>
<dbReference type="InterPro" id="IPR016166">
    <property type="entry name" value="FAD-bd_PCMH"/>
</dbReference>
<dbReference type="FunFam" id="3.30.390.50:FF:000003">
    <property type="entry name" value="Aldehyde oxidase1"/>
    <property type="match status" value="1"/>
</dbReference>
<dbReference type="InterPro" id="IPR037165">
    <property type="entry name" value="AldOxase/xan_DH_Mopterin-bd_sf"/>
</dbReference>
<dbReference type="InterPro" id="IPR046867">
    <property type="entry name" value="AldOxase/xan_DH_MoCoBD2"/>
</dbReference>
<evidence type="ECO:0000256" key="9">
    <source>
        <dbReference type="ARBA" id="ARBA00023002"/>
    </source>
</evidence>
<dbReference type="GO" id="GO:0051537">
    <property type="term" value="F:2 iron, 2 sulfur cluster binding"/>
    <property type="evidence" value="ECO:0007669"/>
    <property type="project" value="UniProtKB-KW"/>
</dbReference>
<comment type="cofactor">
    <cofactor evidence="13">
        <name>[2Fe-2S] cluster</name>
        <dbReference type="ChEBI" id="CHEBI:190135"/>
    </cofactor>
</comment>
<keyword evidence="11 18" id="KW-0411">Iron-sulfur</keyword>
<feature type="binding site" evidence="18">
    <location>
        <position position="52"/>
    </location>
    <ligand>
        <name>[2Fe-2S] cluster</name>
        <dbReference type="ChEBI" id="CHEBI:190135"/>
        <label>1</label>
    </ligand>
</feature>
<dbReference type="InterPro" id="IPR016208">
    <property type="entry name" value="Ald_Oxase/xanthine_DH-like"/>
</dbReference>
<keyword evidence="4 18" id="KW-0500">Molybdenum</keyword>
<dbReference type="FunFam" id="3.90.1170.50:FF:000007">
    <property type="entry name" value="Aldehyde oxidase1"/>
    <property type="match status" value="1"/>
</dbReference>
<dbReference type="EC" id="1.2.3.1" evidence="3"/>
<name>A0A0D9W002_9ORYZ</name>
<dbReference type="GO" id="GO:0071949">
    <property type="term" value="F:FAD binding"/>
    <property type="evidence" value="ECO:0007669"/>
    <property type="project" value="InterPro"/>
</dbReference>
<accession>A0A0D9W002</accession>
<comment type="cofactor">
    <cofactor evidence="18">
        <name>[2Fe-2S] cluster</name>
        <dbReference type="ChEBI" id="CHEBI:190135"/>
    </cofactor>
    <text evidence="18">Binds 2 [2Fe-2S] clusters.</text>
</comment>
<feature type="binding site" evidence="18">
    <location>
        <position position="1074"/>
    </location>
    <ligand>
        <name>Mo-molybdopterin</name>
        <dbReference type="ChEBI" id="CHEBI:71302"/>
    </ligand>
    <ligandPart>
        <name>Mo</name>
        <dbReference type="ChEBI" id="CHEBI:28685"/>
    </ligandPart>
</feature>
<dbReference type="FunFam" id="3.10.20.30:FF:000012">
    <property type="entry name" value="Xanthine dehydrogenase/oxidase"/>
    <property type="match status" value="1"/>
</dbReference>
<dbReference type="PROSITE" id="PS51085">
    <property type="entry name" value="2FE2S_FER_2"/>
    <property type="match status" value="1"/>
</dbReference>
<dbReference type="Gramene" id="LPERR03G31210.1">
    <property type="protein sequence ID" value="LPERR03G31210.1"/>
    <property type="gene ID" value="LPERR03G31210"/>
</dbReference>
<evidence type="ECO:0000256" key="8">
    <source>
        <dbReference type="ARBA" id="ARBA00022827"/>
    </source>
</evidence>
<feature type="region of interest" description="Disordered" evidence="19">
    <location>
        <begin position="534"/>
        <end position="565"/>
    </location>
</feature>
<dbReference type="PROSITE" id="PS00197">
    <property type="entry name" value="2FE2S_FER_1"/>
    <property type="match status" value="1"/>
</dbReference>
<dbReference type="STRING" id="77586.A0A0D9W002"/>
<evidence type="ECO:0000256" key="3">
    <source>
        <dbReference type="ARBA" id="ARBA00013041"/>
    </source>
</evidence>
<dbReference type="SUPFAM" id="SSF47741">
    <property type="entry name" value="CO dehydrogenase ISP C-domain like"/>
    <property type="match status" value="1"/>
</dbReference>
<comment type="cofactor">
    <cofactor evidence="18">
        <name>Mo-molybdopterin</name>
        <dbReference type="ChEBI" id="CHEBI:71302"/>
    </cofactor>
    <text evidence="18">Binds 1 Mo-molybdopterin (Mo-MPT) cofactor per subunit.</text>
</comment>
<dbReference type="EnsemblPlants" id="LPERR03G31210.1">
    <property type="protein sequence ID" value="LPERR03G31210.1"/>
    <property type="gene ID" value="LPERR03G31210"/>
</dbReference>
<feature type="compositionally biased region" description="Polar residues" evidence="19">
    <location>
        <begin position="535"/>
        <end position="554"/>
    </location>
</feature>
<dbReference type="Proteomes" id="UP000032180">
    <property type="component" value="Chromosome 3"/>
</dbReference>
<dbReference type="InterPro" id="IPR001041">
    <property type="entry name" value="2Fe-2S_ferredoxin-type"/>
</dbReference>
<protein>
    <recommendedName>
        <fullName evidence="3">aldehyde oxidase</fullName>
        <ecNumber evidence="3">1.2.3.1</ecNumber>
    </recommendedName>
</protein>
<dbReference type="PIRSF" id="PIRSF000127">
    <property type="entry name" value="Xanthine_DH"/>
    <property type="match status" value="1"/>
</dbReference>
<dbReference type="Pfam" id="PF00941">
    <property type="entry name" value="FAD_binding_5"/>
    <property type="match status" value="1"/>
</dbReference>
<dbReference type="InterPro" id="IPR016169">
    <property type="entry name" value="FAD-bd_PCMH_sub2"/>
</dbReference>
<reference evidence="22 23" key="1">
    <citation type="submission" date="2012-08" db="EMBL/GenBank/DDBJ databases">
        <title>Oryza genome evolution.</title>
        <authorList>
            <person name="Wing R.A."/>
        </authorList>
    </citation>
    <scope>NUCLEOTIDE SEQUENCE</scope>
</reference>
<feature type="domain" description="2Fe-2S ferredoxin-type" evidence="20">
    <location>
        <begin position="5"/>
        <end position="92"/>
    </location>
</feature>
<keyword evidence="9" id="KW-0560">Oxidoreductase</keyword>
<feature type="binding site" evidence="17">
    <location>
        <position position="358"/>
    </location>
    <ligand>
        <name>FAD</name>
        <dbReference type="ChEBI" id="CHEBI:57692"/>
    </ligand>
</feature>
<evidence type="ECO:0000256" key="5">
    <source>
        <dbReference type="ARBA" id="ARBA00022630"/>
    </source>
</evidence>
<evidence type="ECO:0000256" key="2">
    <source>
        <dbReference type="ARBA" id="ARBA00006849"/>
    </source>
</evidence>
<dbReference type="InterPro" id="IPR000674">
    <property type="entry name" value="Ald_Oxase/Xan_DH_a/b"/>
</dbReference>
<dbReference type="FunFam" id="3.30.365.10:FF:000008">
    <property type="entry name" value="Aldehyde oxidase1"/>
    <property type="match status" value="1"/>
</dbReference>
<evidence type="ECO:0000256" key="1">
    <source>
        <dbReference type="ARBA" id="ARBA00001974"/>
    </source>
</evidence>
<keyword evidence="7 18" id="KW-0479">Metal-binding</keyword>
<dbReference type="SUPFAM" id="SSF56003">
    <property type="entry name" value="Molybdenum cofactor-binding domain"/>
    <property type="match status" value="1"/>
</dbReference>
<organism evidence="22 23">
    <name type="scientific">Leersia perrieri</name>
    <dbReference type="NCBI Taxonomy" id="77586"/>
    <lineage>
        <taxon>Eukaryota</taxon>
        <taxon>Viridiplantae</taxon>
        <taxon>Streptophyta</taxon>
        <taxon>Embryophyta</taxon>
        <taxon>Tracheophyta</taxon>
        <taxon>Spermatophyta</taxon>
        <taxon>Magnoliopsida</taxon>
        <taxon>Liliopsida</taxon>
        <taxon>Poales</taxon>
        <taxon>Poaceae</taxon>
        <taxon>BOP clade</taxon>
        <taxon>Oryzoideae</taxon>
        <taxon>Oryzeae</taxon>
        <taxon>Oryzinae</taxon>
        <taxon>Leersia</taxon>
    </lineage>
</organism>
<evidence type="ECO:0000256" key="17">
    <source>
        <dbReference type="PIRSR" id="PIRSR000127-2"/>
    </source>
</evidence>
<evidence type="ECO:0000256" key="6">
    <source>
        <dbReference type="ARBA" id="ARBA00022714"/>
    </source>
</evidence>
<dbReference type="Pfam" id="PF01799">
    <property type="entry name" value="Fer2_2"/>
    <property type="match status" value="1"/>
</dbReference>
<feature type="binding site" evidence="18">
    <location>
        <position position="164"/>
    </location>
    <ligand>
        <name>[2Fe-2S] cluster</name>
        <dbReference type="ChEBI" id="CHEBI:190135"/>
        <label>2</label>
    </ligand>
</feature>
<dbReference type="InterPro" id="IPR002888">
    <property type="entry name" value="2Fe-2S-bd"/>
</dbReference>
<evidence type="ECO:0000256" key="18">
    <source>
        <dbReference type="PIRSR" id="PIRSR000127-3"/>
    </source>
</evidence>
<reference evidence="23" key="2">
    <citation type="submission" date="2013-12" db="EMBL/GenBank/DDBJ databases">
        <authorList>
            <person name="Yu Y."/>
            <person name="Lee S."/>
            <person name="de Baynast K."/>
            <person name="Wissotski M."/>
            <person name="Liu L."/>
            <person name="Talag J."/>
            <person name="Goicoechea J."/>
            <person name="Angelova A."/>
            <person name="Jetty R."/>
            <person name="Kudrna D."/>
            <person name="Golser W."/>
            <person name="Rivera L."/>
            <person name="Zhang J."/>
            <person name="Wing R."/>
        </authorList>
    </citation>
    <scope>NUCLEOTIDE SEQUENCE</scope>
</reference>
<dbReference type="InterPro" id="IPR036683">
    <property type="entry name" value="CO_DH_flav_C_dom_sf"/>
</dbReference>
<dbReference type="Pfam" id="PF01315">
    <property type="entry name" value="Ald_Xan_dh_C"/>
    <property type="match status" value="1"/>
</dbReference>
<feature type="binding site" evidence="18">
    <location>
        <position position="44"/>
    </location>
    <ligand>
        <name>[2Fe-2S] cluster</name>
        <dbReference type="ChEBI" id="CHEBI:190135"/>
        <label>1</label>
    </ligand>
</feature>
<dbReference type="Gene3D" id="3.10.20.30">
    <property type="match status" value="1"/>
</dbReference>
<dbReference type="InterPro" id="IPR036856">
    <property type="entry name" value="Ald_Oxase/Xan_DH_a/b_sf"/>
</dbReference>
<dbReference type="SUPFAM" id="SSF54665">
    <property type="entry name" value="CO dehydrogenase molybdoprotein N-domain-like"/>
    <property type="match status" value="1"/>
</dbReference>
<feature type="binding site" evidence="18">
    <location>
        <position position="788"/>
    </location>
    <ligand>
        <name>Mo-molybdopterin</name>
        <dbReference type="ChEBI" id="CHEBI:71302"/>
    </ligand>
    <ligandPart>
        <name>Mo</name>
        <dbReference type="ChEBI" id="CHEBI:28685"/>
    </ligandPart>
</feature>
<comment type="cofactor">
    <cofactor evidence="1 17">
        <name>FAD</name>
        <dbReference type="ChEBI" id="CHEBI:57692"/>
    </cofactor>
</comment>
<feature type="binding site" evidence="18">
    <location>
        <position position="900"/>
    </location>
    <ligand>
        <name>Mo-molybdopterin</name>
        <dbReference type="ChEBI" id="CHEBI:71302"/>
    </ligand>
    <ligandPart>
        <name>Mo</name>
        <dbReference type="ChEBI" id="CHEBI:28685"/>
    </ligandPart>
</feature>
<dbReference type="InterPro" id="IPR036010">
    <property type="entry name" value="2Fe-2S_ferredoxin-like_sf"/>
</dbReference>
<evidence type="ECO:0000313" key="23">
    <source>
        <dbReference type="Proteomes" id="UP000032180"/>
    </source>
</evidence>
<dbReference type="SUPFAM" id="SSF55447">
    <property type="entry name" value="CO dehydrogenase flavoprotein C-terminal domain-like"/>
    <property type="match status" value="1"/>
</dbReference>
<dbReference type="InterPro" id="IPR012675">
    <property type="entry name" value="Beta-grasp_dom_sf"/>
</dbReference>
<evidence type="ECO:0000256" key="11">
    <source>
        <dbReference type="ARBA" id="ARBA00023014"/>
    </source>
</evidence>
<feature type="binding site" evidence="18">
    <location>
        <position position="114"/>
    </location>
    <ligand>
        <name>[2Fe-2S] cluster</name>
        <dbReference type="ChEBI" id="CHEBI:190135"/>
        <label>2</label>
    </ligand>
</feature>
<dbReference type="PANTHER" id="PTHR11908">
    <property type="entry name" value="XANTHINE DEHYDROGENASE"/>
    <property type="match status" value="1"/>
</dbReference>
<evidence type="ECO:0000256" key="15">
    <source>
        <dbReference type="ARBA" id="ARBA00066063"/>
    </source>
</evidence>
<feature type="binding site" evidence="18">
    <location>
        <position position="49"/>
    </location>
    <ligand>
        <name>[2Fe-2S] cluster</name>
        <dbReference type="ChEBI" id="CHEBI:190135"/>
        <label>1</label>
    </ligand>
</feature>
<keyword evidence="12" id="KW-0520">NAD</keyword>
<dbReference type="Gene3D" id="3.30.390.50">
    <property type="entry name" value="CO dehydrogenase flavoprotein, C-terminal domain"/>
    <property type="match status" value="1"/>
</dbReference>
<sequence>MGEAAAVVVAVNGERYEAVGVDPSTTLLEFLRTRTPVRGPKLGCGEGGCGACVVVVSKYDAAADEVTSFSASSCLTLLGSLQHCAVTTSEGIGNLRNGFHPVQRRLAGFHASQCGFCTPGMCVSIFSALANADRGGQSPPPPPGFSRLTAAEAEKAVSGNLCRCTGYRPIVDACKSFAADVDLEDLGLNAFWKKKGDADVSKLPAYSGDAGSVAAFPEFLKSEIRSSVGGAVTSDGWFHPRSVEEFNRLFDSNLFDEMSVKIVASNTGSGVYKDQDLHDKYINISQIPELSAVNRSSKGIEIGSVVSISKAIEILSDGDAVFKKIANHLSKVASPFIRNTATLGGNIIMAQRLSFPSDIATVLLAAGSTVTFQLGSKRMCLTLEDFLKQLPCDHRTLLVSISIPDWGSDDDITFETFRAAPRPLGNAVSYVNSAFLARSSVDAASGSHLIEDVCLAFGAFGAKHAIRARKVEEFLKGKLVSAPVILEAVRLLKGGVSPAEGTTHPEYRISLAVSYLFRFLSSLSNGLDEPENAIAPNSSYTNGTANGNGSAESSPEQHSKVDSSGLPIKSRQEMIFSDEYKPVGKPIEKAGAELQASGEAVYVDDIPAPKDCLYGAFIYSTHPHAHIKGVNFRSALASQKVITFITAKDIPTGGENIGSCFPNLGDEALFADQVSEFAGQNIGVVIAETQKYAYMAAKQAVIEYSTENLPPPILTVEDAVQHNSYFQVPPFLAPKPIGDFNQAMSEADHKIIDGEVKLESQYYFYMETQTALAIPDEDNCITIYVSSQIPEVTQNTVARCLGVPYHNLRRPVRMYLDRKTDMIMAGGRHPMKVKYTVGFKSDGKIMALHLDLGINAGISPDVSPAMPAAIVGALKKYNWGALAFDIKLCKTNLSSKSAMRAPGDAQGSFIAEAIVEHIASALSVDTNAIRRKNLHDFESLKVFYGASAGEASTYSLVTIFDKLASSPEYQQRAAMIERFNGSNKWKKRGISCVPITYDVRLRPTPGKVSIMNDGSIAVEVGGVEIGQGLWTKVKQMTAFALGELCDDGSEGLLDKIRVIQADSLSMIQGGFTGGSTSSETSCEAVRKSCAVLVERLKPIKEKAGTLPWKSLIAQASMASVQLTEHAYWTPDPTFITYLNYGAAISEVEVDVLTGATTILRSDLVYDCGQSLNPAVDLGQVEGAFVQGVGFFTNEEYATNSDGLVIHDGTWTYKIPTVDTIPKQFNVELINSARDHKRVLSSKASGEPPLLLASSVHCAMREAIRAARKEFAGAVGTGPAGGSPLTFQMDVPATMPVVKELCGLDVVERYLESFPAKA</sequence>
<dbReference type="InterPro" id="IPR036318">
    <property type="entry name" value="FAD-bd_PCMH-like_sf"/>
</dbReference>
<feature type="binding site" evidence="17">
    <location>
        <position position="398"/>
    </location>
    <ligand>
        <name>FAD</name>
        <dbReference type="ChEBI" id="CHEBI:57692"/>
    </ligand>
</feature>
<dbReference type="FunFam" id="1.10.150.120:FF:000006">
    <property type="entry name" value="Aldehyde oxidase"/>
    <property type="match status" value="1"/>
</dbReference>
<dbReference type="PROSITE" id="PS51387">
    <property type="entry name" value="FAD_PCMH"/>
    <property type="match status" value="1"/>
</dbReference>
<proteinExistence type="inferred from homology"/>
<dbReference type="GO" id="GO:0004031">
    <property type="term" value="F:aldehyde oxidase activity"/>
    <property type="evidence" value="ECO:0007669"/>
    <property type="project" value="UniProtKB-EC"/>
</dbReference>
<comment type="catalytic activity">
    <reaction evidence="14">
        <text>an aldehyde + O2 + H2O = a carboxylate + H2O2 + H(+)</text>
        <dbReference type="Rhea" id="RHEA:16829"/>
        <dbReference type="ChEBI" id="CHEBI:15377"/>
        <dbReference type="ChEBI" id="CHEBI:15378"/>
        <dbReference type="ChEBI" id="CHEBI:15379"/>
        <dbReference type="ChEBI" id="CHEBI:16240"/>
        <dbReference type="ChEBI" id="CHEBI:17478"/>
        <dbReference type="ChEBI" id="CHEBI:29067"/>
        <dbReference type="EC" id="1.2.3.1"/>
    </reaction>
</comment>
<keyword evidence="8 17" id="KW-0274">FAD</keyword>
<dbReference type="HOGENOM" id="CLU_001681_1_1_1"/>
<dbReference type="SMART" id="SM01008">
    <property type="entry name" value="Ald_Xan_dh_C"/>
    <property type="match status" value="1"/>
</dbReference>
<comment type="subunit">
    <text evidence="15">Aldehyde oxidases (AO) are homodimers and heterodimers of AO subunits.</text>
</comment>
<feature type="binding site" evidence="18">
    <location>
        <position position="74"/>
    </location>
    <ligand>
        <name>[2Fe-2S] cluster</name>
        <dbReference type="ChEBI" id="CHEBI:190135"/>
        <label>1</label>
    </ligand>
</feature>
<evidence type="ECO:0000256" key="4">
    <source>
        <dbReference type="ARBA" id="ARBA00022505"/>
    </source>
</evidence>
<evidence type="ECO:0000256" key="10">
    <source>
        <dbReference type="ARBA" id="ARBA00023004"/>
    </source>
</evidence>
<keyword evidence="23" id="KW-1185">Reference proteome</keyword>
<evidence type="ECO:0000256" key="14">
    <source>
        <dbReference type="ARBA" id="ARBA00047679"/>
    </source>
</evidence>
<feature type="binding site" evidence="18">
    <location>
        <position position="162"/>
    </location>
    <ligand>
        <name>[2Fe-2S] cluster</name>
        <dbReference type="ChEBI" id="CHEBI:190135"/>
        <label>2</label>
    </ligand>
</feature>
<dbReference type="PANTHER" id="PTHR11908:SF92">
    <property type="entry name" value="ALDEHYDE OXIDASE 1-RELATED"/>
    <property type="match status" value="1"/>
</dbReference>
<dbReference type="Gene3D" id="1.10.150.120">
    <property type="entry name" value="[2Fe-2S]-binding domain"/>
    <property type="match status" value="1"/>
</dbReference>
<dbReference type="Pfam" id="PF00111">
    <property type="entry name" value="Fer2"/>
    <property type="match status" value="1"/>
</dbReference>
<dbReference type="GO" id="GO:0005506">
    <property type="term" value="F:iron ion binding"/>
    <property type="evidence" value="ECO:0007669"/>
    <property type="project" value="InterPro"/>
</dbReference>
<dbReference type="Pfam" id="PF20256">
    <property type="entry name" value="MoCoBD_2"/>
    <property type="match status" value="1"/>
</dbReference>
<reference evidence="22" key="3">
    <citation type="submission" date="2015-04" db="UniProtKB">
        <authorList>
            <consortium name="EnsemblPlants"/>
        </authorList>
    </citation>
    <scope>IDENTIFICATION</scope>
</reference>
<dbReference type="Gene3D" id="3.90.1170.50">
    <property type="entry name" value="Aldehyde oxidase/xanthine dehydrogenase, a/b hammerhead"/>
    <property type="match status" value="1"/>
</dbReference>
<dbReference type="InterPro" id="IPR008274">
    <property type="entry name" value="AldOxase/xan_DH_MoCoBD1"/>
</dbReference>
<dbReference type="SUPFAM" id="SSF54292">
    <property type="entry name" value="2Fe-2S ferredoxin-like"/>
    <property type="match status" value="1"/>
</dbReference>